<feature type="modified residue" description="2-(S-cysteinyl)pyruvic acid O-phosphothioketal" evidence="13">
    <location>
        <position position="127"/>
    </location>
</feature>
<dbReference type="InterPro" id="IPR001986">
    <property type="entry name" value="Enolpyruvate_Tfrase_dom"/>
</dbReference>
<keyword evidence="13" id="KW-0670">Pyruvate</keyword>
<evidence type="ECO:0000256" key="8">
    <source>
        <dbReference type="ARBA" id="ARBA00023306"/>
    </source>
</evidence>
<evidence type="ECO:0000313" key="15">
    <source>
        <dbReference type="EMBL" id="BAV88400.1"/>
    </source>
</evidence>
<comment type="pathway">
    <text evidence="2 13">Cell wall biogenesis; peptidoglycan biosynthesis.</text>
</comment>
<dbReference type="GO" id="GO:0009252">
    <property type="term" value="P:peptidoglycan biosynthetic process"/>
    <property type="evidence" value="ECO:0007669"/>
    <property type="project" value="UniProtKB-UniRule"/>
</dbReference>
<keyword evidence="7 13" id="KW-0573">Peptidoglycan synthesis</keyword>
<keyword evidence="16" id="KW-1185">Reference proteome</keyword>
<dbReference type="NCBIfam" id="TIGR01072">
    <property type="entry name" value="murA"/>
    <property type="match status" value="1"/>
</dbReference>
<evidence type="ECO:0000256" key="1">
    <source>
        <dbReference type="ARBA" id="ARBA00004496"/>
    </source>
</evidence>
<feature type="binding site" evidence="13">
    <location>
        <position position="345"/>
    </location>
    <ligand>
        <name>UDP-N-acetyl-alpha-D-glucosamine</name>
        <dbReference type="ChEBI" id="CHEBI:57705"/>
    </ligand>
</feature>
<dbReference type="PANTHER" id="PTHR43783:SF1">
    <property type="entry name" value="UDP-N-ACETYLGLUCOSAMINE 1-CARBOXYVINYLTRANSFERASE"/>
    <property type="match status" value="1"/>
</dbReference>
<reference evidence="15 16" key="1">
    <citation type="submission" date="2016-10" db="EMBL/GenBank/DDBJ databases">
        <title>Genome sequence of Rothia aeria strain JCM11412.</title>
        <authorList>
            <person name="Nambu T."/>
        </authorList>
    </citation>
    <scope>NUCLEOTIDE SEQUENCE [LARGE SCALE GENOMIC DNA]</scope>
    <source>
        <strain evidence="15 16">JCM 11412</strain>
    </source>
</reference>
<accession>A0A2Z5R1H7</accession>
<dbReference type="GO" id="GO:0051301">
    <property type="term" value="P:cell division"/>
    <property type="evidence" value="ECO:0007669"/>
    <property type="project" value="UniProtKB-KW"/>
</dbReference>
<evidence type="ECO:0000256" key="2">
    <source>
        <dbReference type="ARBA" id="ARBA00004752"/>
    </source>
</evidence>
<dbReference type="InterPro" id="IPR036968">
    <property type="entry name" value="Enolpyruvate_Tfrase_sf"/>
</dbReference>
<dbReference type="Proteomes" id="UP000250241">
    <property type="component" value="Chromosome"/>
</dbReference>
<keyword evidence="9 13" id="KW-0961">Cell wall biogenesis/degradation</keyword>
<feature type="binding site" evidence="13">
    <location>
        <position position="103"/>
    </location>
    <ligand>
        <name>UDP-N-acetyl-alpha-D-glucosamine</name>
        <dbReference type="ChEBI" id="CHEBI:57705"/>
    </ligand>
</feature>
<evidence type="ECO:0000256" key="11">
    <source>
        <dbReference type="ARBA" id="ARBA00038367"/>
    </source>
</evidence>
<protein>
    <recommendedName>
        <fullName evidence="13">UDP-N-acetylglucosamine 1-carboxyvinyltransferase</fullName>
        <ecNumber evidence="13">2.5.1.7</ecNumber>
    </recommendedName>
    <alternativeName>
        <fullName evidence="13">Enoylpyruvate transferase</fullName>
    </alternativeName>
    <alternativeName>
        <fullName evidence="13">UDP-N-acetylglucosamine enolpyruvyl transferase</fullName>
        <shortName evidence="13">EPT</shortName>
    </alternativeName>
</protein>
<keyword evidence="3 13" id="KW-0963">Cytoplasm</keyword>
<dbReference type="InterPro" id="IPR050068">
    <property type="entry name" value="MurA_subfamily"/>
</dbReference>
<dbReference type="PANTHER" id="PTHR43783">
    <property type="entry name" value="UDP-N-ACETYLGLUCOSAMINE 1-CARBOXYVINYLTRANSFERASE"/>
    <property type="match status" value="1"/>
</dbReference>
<gene>
    <name evidence="13" type="primary">murA</name>
    <name evidence="15" type="ORF">RA11412_2101</name>
</gene>
<dbReference type="GO" id="GO:0008360">
    <property type="term" value="P:regulation of cell shape"/>
    <property type="evidence" value="ECO:0007669"/>
    <property type="project" value="UniProtKB-KW"/>
</dbReference>
<dbReference type="Pfam" id="PF00275">
    <property type="entry name" value="EPSP_synthase"/>
    <property type="match status" value="1"/>
</dbReference>
<evidence type="ECO:0000256" key="3">
    <source>
        <dbReference type="ARBA" id="ARBA00022490"/>
    </source>
</evidence>
<dbReference type="NCBIfam" id="NF006873">
    <property type="entry name" value="PRK09369.1"/>
    <property type="match status" value="1"/>
</dbReference>
<keyword evidence="6 13" id="KW-0133">Cell shape</keyword>
<evidence type="ECO:0000256" key="10">
    <source>
        <dbReference type="ARBA" id="ARBA00037534"/>
    </source>
</evidence>
<evidence type="ECO:0000256" key="4">
    <source>
        <dbReference type="ARBA" id="ARBA00022618"/>
    </source>
</evidence>
<name>A0A2Z5R1H7_9MICC</name>
<comment type="catalytic activity">
    <reaction evidence="12 13">
        <text>phosphoenolpyruvate + UDP-N-acetyl-alpha-D-glucosamine = UDP-N-acetyl-3-O-(1-carboxyvinyl)-alpha-D-glucosamine + phosphate</text>
        <dbReference type="Rhea" id="RHEA:18681"/>
        <dbReference type="ChEBI" id="CHEBI:43474"/>
        <dbReference type="ChEBI" id="CHEBI:57705"/>
        <dbReference type="ChEBI" id="CHEBI:58702"/>
        <dbReference type="ChEBI" id="CHEBI:68483"/>
        <dbReference type="EC" id="2.5.1.7"/>
    </reaction>
</comment>
<feature type="binding site" evidence="13">
    <location>
        <begin position="26"/>
        <end position="27"/>
    </location>
    <ligand>
        <name>phosphoenolpyruvate</name>
        <dbReference type="ChEBI" id="CHEBI:58702"/>
    </ligand>
</feature>
<keyword evidence="8 13" id="KW-0131">Cell cycle</keyword>
<dbReference type="EC" id="2.5.1.7" evidence="13"/>
<evidence type="ECO:0000256" key="12">
    <source>
        <dbReference type="ARBA" id="ARBA00047527"/>
    </source>
</evidence>
<dbReference type="UniPathway" id="UPA00219"/>
<dbReference type="InterPro" id="IPR013792">
    <property type="entry name" value="RNA3'P_cycl/enolpyr_Trfase_a/b"/>
</dbReference>
<evidence type="ECO:0000256" key="14">
    <source>
        <dbReference type="SAM" id="MobiDB-lite"/>
    </source>
</evidence>
<keyword evidence="5 13" id="KW-0808">Transferase</keyword>
<evidence type="ECO:0000256" key="9">
    <source>
        <dbReference type="ARBA" id="ARBA00023316"/>
    </source>
</evidence>
<sequence length="476" mass="51216">MTLNISKLRIDGGTPLKGQVTVRGAKNLVPKAMVAALLGSTPSVLRNVPDLSDVEVVTILAELHGAKVDYDRETGVLTLTPDHNSQTAERNAKDIQLFGGNSRIPILMVGPLLHTIKTARIPNLGGCKIGDRPIDYHLNALRKFGANVTKDDASGITLEVPEDGLKGTDIELTYPSVGATEQVLLTAVRAQGKTVLKNAAIEPEIIDLIAVLQKMGAIIFVNDNRTIVIEGVDELTGYDHTALPDRNEAASWASAALATGGDIFVRGADQQDMTAFLNVFRKAGGRYEVIDHGKDKGIRFTHPGGELKPVVFETDVHPGFMTDWQQPLVVALTQAKGTSIVHETVYENRFGFINPLKQMGADIVVLRDCIGNVSCRFYGKSFGHSAIINGPTALMADNFQVPDLRGGFSHVIAALAAKGTSEVSGVEVIARGYENFEQKLKDLGATFEVLERKASEAPKPDAKIDVPTPETVEVQD</sequence>
<feature type="region of interest" description="Disordered" evidence="14">
    <location>
        <begin position="454"/>
        <end position="476"/>
    </location>
</feature>
<dbReference type="GO" id="GO:0008760">
    <property type="term" value="F:UDP-N-acetylglucosamine 1-carboxyvinyltransferase activity"/>
    <property type="evidence" value="ECO:0007669"/>
    <property type="project" value="UniProtKB-UniRule"/>
</dbReference>
<comment type="subcellular location">
    <subcellularLocation>
        <location evidence="1 13">Cytoplasm</location>
    </subcellularLocation>
</comment>
<dbReference type="RefSeq" id="WP_128087885.1">
    <property type="nucleotide sequence ID" value="NZ_CBDEQU010000035.1"/>
</dbReference>
<feature type="compositionally biased region" description="Basic and acidic residues" evidence="14">
    <location>
        <begin position="454"/>
        <end position="464"/>
    </location>
</feature>
<proteinExistence type="inferred from homology"/>
<evidence type="ECO:0000256" key="7">
    <source>
        <dbReference type="ARBA" id="ARBA00022984"/>
    </source>
</evidence>
<comment type="similarity">
    <text evidence="11 13">Belongs to the EPSP synthase family. MurA subfamily.</text>
</comment>
<dbReference type="InterPro" id="IPR005750">
    <property type="entry name" value="UDP_GlcNAc_COvinyl_MurA"/>
</dbReference>
<feature type="binding site" evidence="13">
    <location>
        <position position="323"/>
    </location>
    <ligand>
        <name>UDP-N-acetyl-alpha-D-glucosamine</name>
        <dbReference type="ChEBI" id="CHEBI:57705"/>
    </ligand>
</feature>
<comment type="caution">
    <text evidence="13">Lacks conserved residue(s) required for the propagation of feature annotation.</text>
</comment>
<dbReference type="GO" id="GO:0019277">
    <property type="term" value="P:UDP-N-acetylgalactosamine biosynthetic process"/>
    <property type="evidence" value="ECO:0007669"/>
    <property type="project" value="InterPro"/>
</dbReference>
<dbReference type="EMBL" id="AP017895">
    <property type="protein sequence ID" value="BAV88400.1"/>
    <property type="molecule type" value="Genomic_DNA"/>
</dbReference>
<dbReference type="AlphaFoldDB" id="A0A2Z5R1H7"/>
<dbReference type="KEGG" id="raj:RA11412_2101"/>
<dbReference type="GeneID" id="93862806"/>
<evidence type="ECO:0000313" key="16">
    <source>
        <dbReference type="Proteomes" id="UP000250241"/>
    </source>
</evidence>
<dbReference type="SUPFAM" id="SSF55205">
    <property type="entry name" value="EPT/RTPC-like"/>
    <property type="match status" value="1"/>
</dbReference>
<dbReference type="Gene3D" id="3.65.10.10">
    <property type="entry name" value="Enolpyruvate transferase domain"/>
    <property type="match status" value="2"/>
</dbReference>
<evidence type="ECO:0000256" key="13">
    <source>
        <dbReference type="HAMAP-Rule" id="MF_00111"/>
    </source>
</evidence>
<evidence type="ECO:0000256" key="5">
    <source>
        <dbReference type="ARBA" id="ARBA00022679"/>
    </source>
</evidence>
<dbReference type="GO" id="GO:0005737">
    <property type="term" value="C:cytoplasm"/>
    <property type="evidence" value="ECO:0007669"/>
    <property type="project" value="UniProtKB-SubCell"/>
</dbReference>
<evidence type="ECO:0000256" key="6">
    <source>
        <dbReference type="ARBA" id="ARBA00022960"/>
    </source>
</evidence>
<keyword evidence="4 13" id="KW-0132">Cell division</keyword>
<feature type="active site" description="Proton donor" evidence="13">
    <location>
        <position position="127"/>
    </location>
</feature>
<dbReference type="HAMAP" id="MF_00111">
    <property type="entry name" value="MurA"/>
    <property type="match status" value="1"/>
</dbReference>
<dbReference type="CDD" id="cd01555">
    <property type="entry name" value="UdpNAET"/>
    <property type="match status" value="1"/>
</dbReference>
<comment type="function">
    <text evidence="10 13">Cell wall formation. Adds enolpyruvyl to UDP-N-acetylglucosamine.</text>
</comment>
<organism evidence="15 16">
    <name type="scientific">Rothia aeria</name>
    <dbReference type="NCBI Taxonomy" id="172042"/>
    <lineage>
        <taxon>Bacteria</taxon>
        <taxon>Bacillati</taxon>
        <taxon>Actinomycetota</taxon>
        <taxon>Actinomycetes</taxon>
        <taxon>Micrococcales</taxon>
        <taxon>Micrococcaceae</taxon>
        <taxon>Rothia</taxon>
    </lineage>
</organism>
<dbReference type="GO" id="GO:0071555">
    <property type="term" value="P:cell wall organization"/>
    <property type="evidence" value="ECO:0007669"/>
    <property type="project" value="UniProtKB-KW"/>
</dbReference>